<proteinExistence type="predicted"/>
<protein>
    <submittedName>
        <fullName evidence="1">Uncharacterized protein</fullName>
    </submittedName>
</protein>
<evidence type="ECO:0000313" key="2">
    <source>
        <dbReference type="Proteomes" id="UP001497382"/>
    </source>
</evidence>
<gene>
    <name evidence="1" type="ORF">LARSCL_LOCUS9355</name>
</gene>
<organism evidence="1 2">
    <name type="scientific">Larinioides sclopetarius</name>
    <dbReference type="NCBI Taxonomy" id="280406"/>
    <lineage>
        <taxon>Eukaryota</taxon>
        <taxon>Metazoa</taxon>
        <taxon>Ecdysozoa</taxon>
        <taxon>Arthropoda</taxon>
        <taxon>Chelicerata</taxon>
        <taxon>Arachnida</taxon>
        <taxon>Araneae</taxon>
        <taxon>Araneomorphae</taxon>
        <taxon>Entelegynae</taxon>
        <taxon>Araneoidea</taxon>
        <taxon>Araneidae</taxon>
        <taxon>Larinioides</taxon>
    </lineage>
</organism>
<feature type="non-terminal residue" evidence="1">
    <location>
        <position position="153"/>
    </location>
</feature>
<accession>A0AAV2A0X3</accession>
<keyword evidence="2" id="KW-1185">Reference proteome</keyword>
<name>A0AAV2A0X3_9ARAC</name>
<comment type="caution">
    <text evidence="1">The sequence shown here is derived from an EMBL/GenBank/DDBJ whole genome shotgun (WGS) entry which is preliminary data.</text>
</comment>
<dbReference type="EMBL" id="CAXIEN010000104">
    <property type="protein sequence ID" value="CAL1277692.1"/>
    <property type="molecule type" value="Genomic_DNA"/>
</dbReference>
<dbReference type="Gene3D" id="3.40.190.10">
    <property type="entry name" value="Periplasmic binding protein-like II"/>
    <property type="match status" value="1"/>
</dbReference>
<reference evidence="1 2" key="1">
    <citation type="submission" date="2024-04" db="EMBL/GenBank/DDBJ databases">
        <authorList>
            <person name="Rising A."/>
            <person name="Reimegard J."/>
            <person name="Sonavane S."/>
            <person name="Akerstrom W."/>
            <person name="Nylinder S."/>
            <person name="Hedman E."/>
            <person name="Kallberg Y."/>
        </authorList>
    </citation>
    <scope>NUCLEOTIDE SEQUENCE [LARGE SCALE GENOMIC DNA]</scope>
</reference>
<dbReference type="SUPFAM" id="SSF53850">
    <property type="entry name" value="Periplasmic binding protein-like II"/>
    <property type="match status" value="1"/>
</dbReference>
<dbReference type="Proteomes" id="UP001497382">
    <property type="component" value="Unassembled WGS sequence"/>
</dbReference>
<dbReference type="AlphaFoldDB" id="A0AAV2A0X3"/>
<evidence type="ECO:0000313" key="1">
    <source>
        <dbReference type="EMBL" id="CAL1277692.1"/>
    </source>
</evidence>
<sequence length="153" mass="17589">MREAETAMEKCIYVNGSSSFASLVTDRMTNDFTLSKNLNYALLRNIPDSPNTEIFKQIGRWESKHIHNGSRFDLLYPDVEKHLLFRNRVLKLAMPFNPPYTIPASGDENIIDTGAAVKLFDYLMKRLKFRYEALRPEDNEWGVLLPDGTWSGA</sequence>